<reference evidence="9 10" key="1">
    <citation type="submission" date="2017-05" db="EMBL/GenBank/DDBJ databases">
        <title>Vagococcus spp. assemblies.</title>
        <authorList>
            <person name="Gulvik C.A."/>
        </authorList>
    </citation>
    <scope>NUCLEOTIDE SEQUENCE [LARGE SCALE GENOMIC DNA]</scope>
    <source>
        <strain evidence="9 10">CCUG 41755</strain>
    </source>
</reference>
<evidence type="ECO:0000313" key="9">
    <source>
        <dbReference type="EMBL" id="RSU03344.1"/>
    </source>
</evidence>
<dbReference type="GO" id="GO:0005737">
    <property type="term" value="C:cytoplasm"/>
    <property type="evidence" value="ECO:0007669"/>
    <property type="project" value="UniProtKB-SubCell"/>
</dbReference>
<dbReference type="GO" id="GO:0003951">
    <property type="term" value="F:NAD+ kinase activity"/>
    <property type="evidence" value="ECO:0007669"/>
    <property type="project" value="UniProtKB-UniRule"/>
</dbReference>
<evidence type="ECO:0000256" key="1">
    <source>
        <dbReference type="ARBA" id="ARBA00022679"/>
    </source>
</evidence>
<sequence length="274" mass="31157">MLTPDKVKVSIIANDSMKSQKAQIRLKQLLADKEIKIDEKEPDIVISIGGDGTLLSAFHRYSHLLSKVRFLGIHTGHLGFYTDWRDYELEELVASLLADEGESVSYPLLDVYIEHKEAEKSQHFLALNECTIRRVNKTMVADVFIKEDFFERFRGDGLSVATPTGSTAYNKSMGGAIIHPRINALQLTEIASLNNRVYRTLGSPLVIASNEWISMKLDEADDYLLSVDQLSIPQSSVKELTFSVANERIKFTSYRHTHFWRRVKDAFIEESTEE</sequence>
<evidence type="ECO:0000256" key="4">
    <source>
        <dbReference type="ARBA" id="ARBA00022840"/>
    </source>
</evidence>
<dbReference type="RefSeq" id="WP_126831553.1">
    <property type="nucleotide sequence ID" value="NZ_CBCRYB010000001.1"/>
</dbReference>
<comment type="cofactor">
    <cofactor evidence="8">
        <name>a divalent metal cation</name>
        <dbReference type="ChEBI" id="CHEBI:60240"/>
    </cofactor>
</comment>
<dbReference type="GO" id="GO:0005524">
    <property type="term" value="F:ATP binding"/>
    <property type="evidence" value="ECO:0007669"/>
    <property type="project" value="UniProtKB-KW"/>
</dbReference>
<dbReference type="Pfam" id="PF01513">
    <property type="entry name" value="NAD_kinase"/>
    <property type="match status" value="1"/>
</dbReference>
<dbReference type="AlphaFoldDB" id="A0A430A8F9"/>
<comment type="caution">
    <text evidence="8">Lacks conserved residue(s) required for the propagation of feature annotation.</text>
</comment>
<comment type="function">
    <text evidence="8">Involved in the regulation of the intracellular balance of NAD and NADP, and is a key enzyme in the biosynthesis of NADP. Catalyzes specifically the phosphorylation on 2'-hydroxyl of the adenosine moiety of NAD to yield NADP.</text>
</comment>
<dbReference type="GO" id="GO:0006741">
    <property type="term" value="P:NADP+ biosynthetic process"/>
    <property type="evidence" value="ECO:0007669"/>
    <property type="project" value="UniProtKB-UniRule"/>
</dbReference>
<organism evidence="9 10">
    <name type="scientific">Vagococcus fessus</name>
    <dbReference type="NCBI Taxonomy" id="120370"/>
    <lineage>
        <taxon>Bacteria</taxon>
        <taxon>Bacillati</taxon>
        <taxon>Bacillota</taxon>
        <taxon>Bacilli</taxon>
        <taxon>Lactobacillales</taxon>
        <taxon>Enterococcaceae</taxon>
        <taxon>Vagococcus</taxon>
    </lineage>
</organism>
<comment type="caution">
    <text evidence="9">The sequence shown here is derived from an EMBL/GenBank/DDBJ whole genome shotgun (WGS) entry which is preliminary data.</text>
</comment>
<feature type="binding site" evidence="8">
    <location>
        <position position="156"/>
    </location>
    <ligand>
        <name>NAD(+)</name>
        <dbReference type="ChEBI" id="CHEBI:57540"/>
    </ligand>
</feature>
<comment type="catalytic activity">
    <reaction evidence="7 8">
        <text>NAD(+) + ATP = ADP + NADP(+) + H(+)</text>
        <dbReference type="Rhea" id="RHEA:18629"/>
        <dbReference type="ChEBI" id="CHEBI:15378"/>
        <dbReference type="ChEBI" id="CHEBI:30616"/>
        <dbReference type="ChEBI" id="CHEBI:57540"/>
        <dbReference type="ChEBI" id="CHEBI:58349"/>
        <dbReference type="ChEBI" id="CHEBI:456216"/>
        <dbReference type="EC" id="2.7.1.23"/>
    </reaction>
</comment>
<name>A0A430A8F9_9ENTE</name>
<feature type="active site" description="Proton acceptor" evidence="8">
    <location>
        <position position="51"/>
    </location>
</feature>
<gene>
    <name evidence="8" type="primary">nadK</name>
    <name evidence="9" type="ORF">CBF31_06425</name>
</gene>
<evidence type="ECO:0000256" key="7">
    <source>
        <dbReference type="ARBA" id="ARBA00047925"/>
    </source>
</evidence>
<evidence type="ECO:0000313" key="10">
    <source>
        <dbReference type="Proteomes" id="UP000287101"/>
    </source>
</evidence>
<feature type="binding site" evidence="8">
    <location>
        <position position="191"/>
    </location>
    <ligand>
        <name>NAD(+)</name>
        <dbReference type="ChEBI" id="CHEBI:57540"/>
    </ligand>
</feature>
<dbReference type="PANTHER" id="PTHR20275">
    <property type="entry name" value="NAD KINASE"/>
    <property type="match status" value="1"/>
</dbReference>
<dbReference type="InterPro" id="IPR016064">
    <property type="entry name" value="NAD/diacylglycerol_kinase_sf"/>
</dbReference>
<evidence type="ECO:0000256" key="5">
    <source>
        <dbReference type="ARBA" id="ARBA00022857"/>
    </source>
</evidence>
<dbReference type="Gene3D" id="3.40.50.10330">
    <property type="entry name" value="Probable inorganic polyphosphate/atp-NAD kinase, domain 1"/>
    <property type="match status" value="1"/>
</dbReference>
<keyword evidence="3 8" id="KW-0418">Kinase</keyword>
<accession>A0A430A8F9</accession>
<dbReference type="EMBL" id="NGJY01000002">
    <property type="protein sequence ID" value="RSU03344.1"/>
    <property type="molecule type" value="Genomic_DNA"/>
</dbReference>
<dbReference type="NCBIfam" id="NF003424">
    <property type="entry name" value="PRK04885.1"/>
    <property type="match status" value="1"/>
</dbReference>
<dbReference type="GO" id="GO:0019674">
    <property type="term" value="P:NAD+ metabolic process"/>
    <property type="evidence" value="ECO:0007669"/>
    <property type="project" value="InterPro"/>
</dbReference>
<dbReference type="InterPro" id="IPR002504">
    <property type="entry name" value="NADK"/>
</dbReference>
<keyword evidence="6 8" id="KW-0520">NAD</keyword>
<keyword evidence="4 8" id="KW-0067">ATP-binding</keyword>
<feature type="binding site" evidence="8">
    <location>
        <begin position="167"/>
        <end position="172"/>
    </location>
    <ligand>
        <name>NAD(+)</name>
        <dbReference type="ChEBI" id="CHEBI:57540"/>
    </ligand>
</feature>
<evidence type="ECO:0000256" key="6">
    <source>
        <dbReference type="ARBA" id="ARBA00023027"/>
    </source>
</evidence>
<keyword evidence="10" id="KW-1185">Reference proteome</keyword>
<dbReference type="GO" id="GO:0051287">
    <property type="term" value="F:NAD binding"/>
    <property type="evidence" value="ECO:0007669"/>
    <property type="project" value="UniProtKB-ARBA"/>
</dbReference>
<feature type="binding site" evidence="8">
    <location>
        <position position="154"/>
    </location>
    <ligand>
        <name>NAD(+)</name>
        <dbReference type="ChEBI" id="CHEBI:57540"/>
    </ligand>
</feature>
<evidence type="ECO:0000256" key="3">
    <source>
        <dbReference type="ARBA" id="ARBA00022777"/>
    </source>
</evidence>
<keyword evidence="1 8" id="KW-0808">Transferase</keyword>
<keyword evidence="2 8" id="KW-0547">Nucleotide-binding</keyword>
<dbReference type="Proteomes" id="UP000287101">
    <property type="component" value="Unassembled WGS sequence"/>
</dbReference>
<keyword evidence="8" id="KW-0963">Cytoplasm</keyword>
<feature type="binding site" evidence="8">
    <location>
        <begin position="128"/>
        <end position="129"/>
    </location>
    <ligand>
        <name>NAD(+)</name>
        <dbReference type="ChEBI" id="CHEBI:57540"/>
    </ligand>
</feature>
<dbReference type="SUPFAM" id="SSF111331">
    <property type="entry name" value="NAD kinase/diacylglycerol kinase-like"/>
    <property type="match status" value="1"/>
</dbReference>
<dbReference type="InterPro" id="IPR017437">
    <property type="entry name" value="ATP-NAD_kinase_PpnK-typ_C"/>
</dbReference>
<dbReference type="InterPro" id="IPR017438">
    <property type="entry name" value="ATP-NAD_kinase_N"/>
</dbReference>
<dbReference type="OrthoDB" id="9774737at2"/>
<comment type="similarity">
    <text evidence="8">Belongs to the NAD kinase family.</text>
</comment>
<dbReference type="HAMAP" id="MF_00361">
    <property type="entry name" value="NAD_kinase"/>
    <property type="match status" value="1"/>
</dbReference>
<dbReference type="Gene3D" id="2.60.200.30">
    <property type="entry name" value="Probable inorganic polyphosphate/atp-NAD kinase, domain 2"/>
    <property type="match status" value="1"/>
</dbReference>
<dbReference type="EC" id="2.7.1.23" evidence="8"/>
<comment type="subcellular location">
    <subcellularLocation>
        <location evidence="8">Cytoplasm</location>
    </subcellularLocation>
</comment>
<dbReference type="GO" id="GO:0046872">
    <property type="term" value="F:metal ion binding"/>
    <property type="evidence" value="ECO:0007669"/>
    <property type="project" value="UniProtKB-UniRule"/>
</dbReference>
<evidence type="ECO:0000256" key="2">
    <source>
        <dbReference type="ARBA" id="ARBA00022741"/>
    </source>
</evidence>
<dbReference type="Pfam" id="PF20143">
    <property type="entry name" value="NAD_kinase_C"/>
    <property type="match status" value="1"/>
</dbReference>
<proteinExistence type="inferred from homology"/>
<dbReference type="PANTHER" id="PTHR20275:SF0">
    <property type="entry name" value="NAD KINASE"/>
    <property type="match status" value="1"/>
</dbReference>
<evidence type="ECO:0000256" key="8">
    <source>
        <dbReference type="HAMAP-Rule" id="MF_00361"/>
    </source>
</evidence>
<protein>
    <recommendedName>
        <fullName evidence="8">NAD kinase</fullName>
        <ecNumber evidence="8">2.7.1.23</ecNumber>
    </recommendedName>
    <alternativeName>
        <fullName evidence="8">ATP-dependent NAD kinase</fullName>
    </alternativeName>
</protein>
<keyword evidence="5 8" id="KW-0521">NADP</keyword>
<feature type="binding site" evidence="8">
    <location>
        <begin position="51"/>
        <end position="52"/>
    </location>
    <ligand>
        <name>NAD(+)</name>
        <dbReference type="ChEBI" id="CHEBI:57540"/>
    </ligand>
</feature>